<dbReference type="SUPFAM" id="SSF117130">
    <property type="entry name" value="CsrA-like"/>
    <property type="match status" value="1"/>
</dbReference>
<dbReference type="GO" id="GO:0048027">
    <property type="term" value="F:mRNA 5'-UTR binding"/>
    <property type="evidence" value="ECO:0007669"/>
    <property type="project" value="UniProtKB-UniRule"/>
</dbReference>
<evidence type="ECO:0000313" key="6">
    <source>
        <dbReference type="EMBL" id="HAU2396553.1"/>
    </source>
</evidence>
<comment type="subunit">
    <text evidence="5">Homodimer; the beta-strands of each monomer intercalate to form a hydrophobic core, while the alpha-helices form wings that extend away from the core.</text>
</comment>
<dbReference type="HAMAP" id="MF_00167">
    <property type="entry name" value="CsrA"/>
    <property type="match status" value="1"/>
</dbReference>
<keyword evidence="4 5" id="KW-0010">Activator</keyword>
<dbReference type="GO" id="GO:0005829">
    <property type="term" value="C:cytosol"/>
    <property type="evidence" value="ECO:0007669"/>
    <property type="project" value="TreeGrafter"/>
</dbReference>
<dbReference type="GO" id="GO:0006402">
    <property type="term" value="P:mRNA catabolic process"/>
    <property type="evidence" value="ECO:0007669"/>
    <property type="project" value="InterPro"/>
</dbReference>
<dbReference type="PANTHER" id="PTHR34984:SF1">
    <property type="entry name" value="CARBON STORAGE REGULATOR"/>
    <property type="match status" value="1"/>
</dbReference>
<gene>
    <name evidence="5" type="primary">csrA</name>
    <name evidence="6" type="ORF">JBK99_09470</name>
</gene>
<comment type="caution">
    <text evidence="6">The sequence shown here is derived from an EMBL/GenBank/DDBJ whole genome shotgun (WGS) entry which is preliminary data.</text>
</comment>
<dbReference type="Gene3D" id="2.60.40.4380">
    <property type="entry name" value="Translational regulator CsrA"/>
    <property type="match status" value="1"/>
</dbReference>
<dbReference type="Pfam" id="PF02599">
    <property type="entry name" value="CsrA"/>
    <property type="match status" value="1"/>
</dbReference>
<keyword evidence="5" id="KW-0678">Repressor</keyword>
<accession>A0AAN5PSP2</accession>
<dbReference type="EMBL" id="DACWOD010000006">
    <property type="protein sequence ID" value="HAU2396553.1"/>
    <property type="molecule type" value="Genomic_DNA"/>
</dbReference>
<evidence type="ECO:0000256" key="2">
    <source>
        <dbReference type="ARBA" id="ARBA00022845"/>
    </source>
</evidence>
<dbReference type="GO" id="GO:0045947">
    <property type="term" value="P:negative regulation of translational initiation"/>
    <property type="evidence" value="ECO:0007669"/>
    <property type="project" value="UniProtKB-UniRule"/>
</dbReference>
<dbReference type="GO" id="GO:0006109">
    <property type="term" value="P:regulation of carbohydrate metabolic process"/>
    <property type="evidence" value="ECO:0007669"/>
    <property type="project" value="UniProtKB-UniRule"/>
</dbReference>
<keyword evidence="2 5" id="KW-0810">Translation regulation</keyword>
<reference evidence="6" key="1">
    <citation type="journal article" date="2018" name="Genome Biol.">
        <title>SKESA: strategic k-mer extension for scrupulous assemblies.</title>
        <authorList>
            <person name="Souvorov A."/>
            <person name="Agarwala R."/>
            <person name="Lipman D.J."/>
        </authorList>
    </citation>
    <scope>NUCLEOTIDE SEQUENCE</scope>
    <source>
        <strain evidence="6">CL18-200174</strain>
    </source>
</reference>
<comment type="function">
    <text evidence="5">A key translational regulator that binds mRNA to regulate translation initiation and/or mRNA stability. Mediates global changes in gene expression, shifting from rapid growth to stress survival by linking envelope stress, the stringent response and the catabolite repression systems. Usually binds in the 5'-UTR; binding at or near the Shine-Dalgarno sequence prevents ribosome-binding, repressing translation, binding elsewhere in the 5'-UTR can activate translation and/or stabilize the mRNA. Its function is antagonized by small RNA(s).</text>
</comment>
<evidence type="ECO:0000256" key="1">
    <source>
        <dbReference type="ARBA" id="ARBA00022490"/>
    </source>
</evidence>
<proteinExistence type="inferred from homology"/>
<protein>
    <recommendedName>
        <fullName evidence="5">Translational regulator CsrA</fullName>
    </recommendedName>
    <alternativeName>
        <fullName evidence="5">Carbon storage regulator</fullName>
    </alternativeName>
</protein>
<dbReference type="AlphaFoldDB" id="A0AAN5PSP2"/>
<evidence type="ECO:0000313" key="7">
    <source>
        <dbReference type="Proteomes" id="UP000863577"/>
    </source>
</evidence>
<reference evidence="6" key="2">
    <citation type="submission" date="2019-09" db="EMBL/GenBank/DDBJ databases">
        <authorList>
            <consortium name="NCBI Pathogen Detection Project"/>
        </authorList>
    </citation>
    <scope>NUCLEOTIDE SEQUENCE</scope>
    <source>
        <strain evidence="6">CL18-200174</strain>
    </source>
</reference>
<evidence type="ECO:0000256" key="4">
    <source>
        <dbReference type="ARBA" id="ARBA00023159"/>
    </source>
</evidence>
<dbReference type="Proteomes" id="UP000863577">
    <property type="component" value="Unassembled WGS sequence"/>
</dbReference>
<dbReference type="InterPro" id="IPR036107">
    <property type="entry name" value="CsrA_sf"/>
</dbReference>
<dbReference type="RefSeq" id="WP_027265010.1">
    <property type="nucleotide sequence ID" value="NZ_CAXYJF010000010.1"/>
</dbReference>
<comment type="similarity">
    <text evidence="5">Belongs to the CsrA/RsmA family.</text>
</comment>
<evidence type="ECO:0000256" key="5">
    <source>
        <dbReference type="HAMAP-Rule" id="MF_00167"/>
    </source>
</evidence>
<dbReference type="GO" id="GO:0045948">
    <property type="term" value="P:positive regulation of translational initiation"/>
    <property type="evidence" value="ECO:0007669"/>
    <property type="project" value="UniProtKB-UniRule"/>
</dbReference>
<dbReference type="InterPro" id="IPR003751">
    <property type="entry name" value="CsrA"/>
</dbReference>
<name>A0AAN5PSP2_LEGPN</name>
<evidence type="ECO:0000256" key="3">
    <source>
        <dbReference type="ARBA" id="ARBA00022884"/>
    </source>
</evidence>
<comment type="subcellular location">
    <subcellularLocation>
        <location evidence="5">Cytoplasm</location>
    </subcellularLocation>
</comment>
<organism evidence="6 7">
    <name type="scientific">Legionella pneumophila</name>
    <dbReference type="NCBI Taxonomy" id="446"/>
    <lineage>
        <taxon>Bacteria</taxon>
        <taxon>Pseudomonadati</taxon>
        <taxon>Pseudomonadota</taxon>
        <taxon>Gammaproteobacteria</taxon>
        <taxon>Legionellales</taxon>
        <taxon>Legionellaceae</taxon>
        <taxon>Legionella</taxon>
    </lineage>
</organism>
<dbReference type="PANTHER" id="PTHR34984">
    <property type="entry name" value="CARBON STORAGE REGULATOR"/>
    <property type="match status" value="1"/>
</dbReference>
<keyword evidence="3 5" id="KW-0694">RNA-binding</keyword>
<sequence>MLVLTRKKGEQILIDKGQIEIHVIYQRRGVVALGIKAPAHIDVDRKEIFLRKQTNPQNNDKEISNEN</sequence>
<keyword evidence="1 5" id="KW-0963">Cytoplasm</keyword>